<evidence type="ECO:0000313" key="4">
    <source>
        <dbReference type="EMBL" id="KAG5163616.1"/>
    </source>
</evidence>
<comment type="caution">
    <text evidence="4">The sequence shown here is derived from an EMBL/GenBank/DDBJ whole genome shotgun (WGS) entry which is preliminary data.</text>
</comment>
<keyword evidence="2" id="KW-1133">Transmembrane helix</keyword>
<dbReference type="EMBL" id="JAFIQS010000014">
    <property type="protein sequence ID" value="KAG5163616.1"/>
    <property type="molecule type" value="Genomic_DNA"/>
</dbReference>
<sequence>METDIKFDEQDHQKPWTIDDEAYKFAPKKEGNPWQKLLEPVLQKEKIRCEAWKDEVGNLLIFAGLFSAVVTAFIIESYKTLQPDPNLDIVTLLTQISTKLHNPGNDTVPVALPSQFFSPTHSAIRVNVFWFLSLILSLTTVLVGIVALQWIREYQAYPGQSARNSFAIHHMRAEGMDRWHVWDILAALPLMLQTAVVLFFAGVIDFLGALGSQAVTVSATTVVAMTLLFLVVTFTLPAIQVVYLRFCLVFSVPSAKPPSQCPFKSPQANIFRVGLDTCPRLFASVMRYPLRLMQYAVRPILHHRQYKRIAKLFGHPLAHSMDQSKLPIRFHLLSFRFWNKNWIDFDLIWLQVRDAYSRYSYMAPAIKNDGTEDFTSQIPPVFDVMSAVRDFDIFLEDTDRSFDVYHCYTDLSKLMTMSQINDYGYRAINIHILWGRNKHFRSFIPVTDFFTPDDDFIDCLKPDVAGWSGGQTDEYTPISNAIKILHELNMNRFLNFRTYPGLHTRQILHHEEVRLRIQHYLFGKKIIIGSDMHFPAFLQFGYLGGRKNRRTREPGDLHTQPENWNNFNLLGMTLAQEINEIARSDQQNVVPETVETFLQDLTYNLNETLSDEQPRLNVLYAMIYASLPLRSIGTALQERSDVKSNINDLYKKLLSIIQQYMNRPADTHYDPSLAVSVDTILERTGDPFDVLAFITQTSWRGLRNGVPAPSISVRRVRGPFKHKHDEITFQQTTMDTGFPAGQSHMSNPLNSTTPTPRDIEEAISSSTIP</sequence>
<feature type="transmembrane region" description="Helical" evidence="2">
    <location>
        <begin position="181"/>
        <end position="204"/>
    </location>
</feature>
<dbReference type="OrthoDB" id="2648403at2759"/>
<feature type="transmembrane region" description="Helical" evidence="2">
    <location>
        <begin position="128"/>
        <end position="151"/>
    </location>
</feature>
<evidence type="ECO:0000259" key="3">
    <source>
        <dbReference type="Pfam" id="PF20153"/>
    </source>
</evidence>
<feature type="domain" description="DUF6535" evidence="3">
    <location>
        <begin position="34"/>
        <end position="207"/>
    </location>
</feature>
<feature type="transmembrane region" description="Helical" evidence="2">
    <location>
        <begin position="56"/>
        <end position="75"/>
    </location>
</feature>
<evidence type="ECO:0000256" key="1">
    <source>
        <dbReference type="SAM" id="MobiDB-lite"/>
    </source>
</evidence>
<reference evidence="4" key="1">
    <citation type="submission" date="2021-02" db="EMBL/GenBank/DDBJ databases">
        <title>Psilocybe cubensis genome.</title>
        <authorList>
            <person name="Mckernan K.J."/>
            <person name="Crawford S."/>
            <person name="Trippe A."/>
            <person name="Kane L.T."/>
            <person name="Mclaughlin S."/>
        </authorList>
    </citation>
    <scope>NUCLEOTIDE SEQUENCE [LARGE SCALE GENOMIC DNA]</scope>
    <source>
        <strain evidence="4">MGC-MH-2018</strain>
    </source>
</reference>
<proteinExistence type="predicted"/>
<dbReference type="AlphaFoldDB" id="A0A8H7XLY9"/>
<name>A0A8H7XLY9_PSICU</name>
<accession>A0A8H7XLY9</accession>
<keyword evidence="2" id="KW-0472">Membrane</keyword>
<evidence type="ECO:0000256" key="2">
    <source>
        <dbReference type="SAM" id="Phobius"/>
    </source>
</evidence>
<gene>
    <name evidence="4" type="ORF">JR316_011396</name>
</gene>
<organism evidence="4">
    <name type="scientific">Psilocybe cubensis</name>
    <name type="common">Psychedelic mushroom</name>
    <name type="synonym">Stropharia cubensis</name>
    <dbReference type="NCBI Taxonomy" id="181762"/>
    <lineage>
        <taxon>Eukaryota</taxon>
        <taxon>Fungi</taxon>
        <taxon>Dikarya</taxon>
        <taxon>Basidiomycota</taxon>
        <taxon>Agaricomycotina</taxon>
        <taxon>Agaricomycetes</taxon>
        <taxon>Agaricomycetidae</taxon>
        <taxon>Agaricales</taxon>
        <taxon>Agaricineae</taxon>
        <taxon>Strophariaceae</taxon>
        <taxon>Psilocybe</taxon>
    </lineage>
</organism>
<feature type="transmembrane region" description="Helical" evidence="2">
    <location>
        <begin position="224"/>
        <end position="246"/>
    </location>
</feature>
<dbReference type="Pfam" id="PF20153">
    <property type="entry name" value="DUF6535"/>
    <property type="match status" value="1"/>
</dbReference>
<feature type="region of interest" description="Disordered" evidence="1">
    <location>
        <begin position="737"/>
        <end position="769"/>
    </location>
</feature>
<keyword evidence="2" id="KW-0812">Transmembrane</keyword>
<dbReference type="InterPro" id="IPR045338">
    <property type="entry name" value="DUF6535"/>
</dbReference>
<protein>
    <recommendedName>
        <fullName evidence="3">DUF6535 domain-containing protein</fullName>
    </recommendedName>
</protein>
<feature type="compositionally biased region" description="Polar residues" evidence="1">
    <location>
        <begin position="743"/>
        <end position="755"/>
    </location>
</feature>